<evidence type="ECO:0008006" key="3">
    <source>
        <dbReference type="Google" id="ProtNLM"/>
    </source>
</evidence>
<accession>A0A399LX75</accession>
<proteinExistence type="predicted"/>
<dbReference type="InterPro" id="IPR029278">
    <property type="entry name" value="Imm26"/>
</dbReference>
<evidence type="ECO:0000313" key="2">
    <source>
        <dbReference type="Proteomes" id="UP000265875"/>
    </source>
</evidence>
<dbReference type="EMBL" id="QWLL01000085">
    <property type="protein sequence ID" value="RII74153.1"/>
    <property type="molecule type" value="Genomic_DNA"/>
</dbReference>
<dbReference type="RefSeq" id="WP_119372047.1">
    <property type="nucleotide sequence ID" value="NZ_QWLL01000085.1"/>
</dbReference>
<protein>
    <recommendedName>
        <fullName evidence="3">Immunity protein 26 of polymorphic toxin system</fullName>
    </recommendedName>
</protein>
<organism evidence="1 2">
    <name type="scientific">Pseudomonas monteilii</name>
    <dbReference type="NCBI Taxonomy" id="76759"/>
    <lineage>
        <taxon>Bacteria</taxon>
        <taxon>Pseudomonadati</taxon>
        <taxon>Pseudomonadota</taxon>
        <taxon>Gammaproteobacteria</taxon>
        <taxon>Pseudomonadales</taxon>
        <taxon>Pseudomonadaceae</taxon>
        <taxon>Pseudomonas</taxon>
    </lineage>
</organism>
<evidence type="ECO:0000313" key="1">
    <source>
        <dbReference type="EMBL" id="RII74153.1"/>
    </source>
</evidence>
<reference evidence="1 2" key="1">
    <citation type="submission" date="2018-08" db="EMBL/GenBank/DDBJ databases">
        <title>Draft genome sequence of the cyanotroph, Pseudomonas monteilii BCN3.</title>
        <authorList>
            <person name="Jones L.B."/>
            <person name="Kunz D.A."/>
        </authorList>
    </citation>
    <scope>NUCLEOTIDE SEQUENCE [LARGE SCALE GENOMIC DNA]</scope>
    <source>
        <strain evidence="1 2">BCN3</strain>
    </source>
</reference>
<dbReference type="Proteomes" id="UP000265875">
    <property type="component" value="Unassembled WGS sequence"/>
</dbReference>
<dbReference type="Pfam" id="PF15428">
    <property type="entry name" value="Imm26"/>
    <property type="match status" value="1"/>
</dbReference>
<comment type="caution">
    <text evidence="1">The sequence shown here is derived from an EMBL/GenBank/DDBJ whole genome shotgun (WGS) entry which is preliminary data.</text>
</comment>
<sequence>MKKKKPITNTPKTQARAGDVFAVPLNDEANSYGYIRAYRDVDVAILPVVSRSRILSIEELSTTCSVLDVFLFRNAIESGTWSKIGNIPFDCEDDEWAPPRKQVAKIRPDLKLVVHKGHFIPASKFGEYDELAEFLKFEDQDIINEITKRKHDFELI</sequence>
<name>A0A399LX75_9PSED</name>
<gene>
    <name evidence="1" type="ORF">D0894_27980</name>
</gene>
<dbReference type="AlphaFoldDB" id="A0A399LX75"/>